<gene>
    <name evidence="2" type="ORF">BN874_1350017</name>
</gene>
<name>A0A7U7G922_9GAMM</name>
<evidence type="ECO:0000313" key="2">
    <source>
        <dbReference type="EMBL" id="CDH43819.1"/>
    </source>
</evidence>
<proteinExistence type="predicted"/>
<accession>A0A7U7G922</accession>
<sequence length="65" mass="7574">MLSLSEPFGNPGRSPAWIRQDRHPNHSRRVGDFLAHYKEAVSHDTRDHTMLEKIHYLDNPDTVHS</sequence>
<protein>
    <submittedName>
        <fullName evidence="2">Uncharacterized protein</fullName>
    </submittedName>
</protein>
<keyword evidence="3" id="KW-1185">Reference proteome</keyword>
<feature type="region of interest" description="Disordered" evidence="1">
    <location>
        <begin position="1"/>
        <end position="24"/>
    </location>
</feature>
<reference evidence="2 3" key="1">
    <citation type="journal article" date="2014" name="ISME J.">
        <title>Candidatus Competibacter-lineage genomes retrieved from metagenomes reveal functional metabolic diversity.</title>
        <authorList>
            <person name="McIlroy S.J."/>
            <person name="Albertsen M."/>
            <person name="Andresen E.K."/>
            <person name="Saunders A.M."/>
            <person name="Kristiansen R."/>
            <person name="Stokholm-Bjerregaard M."/>
            <person name="Nielsen K.L."/>
            <person name="Nielsen P.H."/>
        </authorList>
    </citation>
    <scope>NUCLEOTIDE SEQUENCE [LARGE SCALE GENOMIC DNA]</scope>
    <source>
        <strain evidence="2 3">Run_B_J11</strain>
    </source>
</reference>
<comment type="caution">
    <text evidence="2">The sequence shown here is derived from an EMBL/GenBank/DDBJ whole genome shotgun (WGS) entry which is preliminary data.</text>
</comment>
<organism evidence="2 3">
    <name type="scientific">Candidatus Contendobacter odensis Run_B_J11</name>
    <dbReference type="NCBI Taxonomy" id="1400861"/>
    <lineage>
        <taxon>Bacteria</taxon>
        <taxon>Pseudomonadati</taxon>
        <taxon>Pseudomonadota</taxon>
        <taxon>Gammaproteobacteria</taxon>
        <taxon>Candidatus Competibacteraceae</taxon>
        <taxon>Candidatus Contendibacter</taxon>
    </lineage>
</organism>
<evidence type="ECO:0000313" key="3">
    <source>
        <dbReference type="Proteomes" id="UP000019184"/>
    </source>
</evidence>
<dbReference type="AlphaFoldDB" id="A0A7U7G922"/>
<dbReference type="Proteomes" id="UP000019184">
    <property type="component" value="Unassembled WGS sequence"/>
</dbReference>
<dbReference type="EMBL" id="CBTK010000041">
    <property type="protein sequence ID" value="CDH43819.1"/>
    <property type="molecule type" value="Genomic_DNA"/>
</dbReference>
<evidence type="ECO:0000256" key="1">
    <source>
        <dbReference type="SAM" id="MobiDB-lite"/>
    </source>
</evidence>